<protein>
    <submittedName>
        <fullName evidence="5">FadR family transcriptional regulator</fullName>
    </submittedName>
</protein>
<evidence type="ECO:0000313" key="5">
    <source>
        <dbReference type="EMBL" id="KUN33273.1"/>
    </source>
</evidence>
<keyword evidence="2" id="KW-0238">DNA-binding</keyword>
<reference evidence="5 6" key="1">
    <citation type="submission" date="2015-10" db="EMBL/GenBank/DDBJ databases">
        <title>Draft genome sequence of Streptomyces longwoodensis DSM 41677, type strain for the species Streptomyces longwoodensis.</title>
        <authorList>
            <person name="Ruckert C."/>
            <person name="Winkler A."/>
            <person name="Kalinowski J."/>
            <person name="Kampfer P."/>
            <person name="Glaeser S."/>
        </authorList>
    </citation>
    <scope>NUCLEOTIDE SEQUENCE [LARGE SCALE GENOMIC DNA]</scope>
    <source>
        <strain evidence="5 6">DSM 41677</strain>
    </source>
</reference>
<gene>
    <name evidence="5" type="ORF">AQJ30_34260</name>
</gene>
<dbReference type="PANTHER" id="PTHR43537:SF44">
    <property type="entry name" value="GNTR FAMILY REGULATORY PROTEIN"/>
    <property type="match status" value="1"/>
</dbReference>
<dbReference type="RefSeq" id="WP_067241648.1">
    <property type="nucleotide sequence ID" value="NZ_KQ948566.1"/>
</dbReference>
<proteinExistence type="predicted"/>
<dbReference type="Gene3D" id="1.20.120.530">
    <property type="entry name" value="GntR ligand-binding domain-like"/>
    <property type="match status" value="1"/>
</dbReference>
<evidence type="ECO:0000256" key="2">
    <source>
        <dbReference type="ARBA" id="ARBA00023125"/>
    </source>
</evidence>
<dbReference type="Proteomes" id="UP000053271">
    <property type="component" value="Unassembled WGS sequence"/>
</dbReference>
<dbReference type="InterPro" id="IPR036388">
    <property type="entry name" value="WH-like_DNA-bd_sf"/>
</dbReference>
<dbReference type="SMART" id="SM00345">
    <property type="entry name" value="HTH_GNTR"/>
    <property type="match status" value="1"/>
</dbReference>
<dbReference type="Pfam" id="PF07729">
    <property type="entry name" value="FCD"/>
    <property type="match status" value="1"/>
</dbReference>
<dbReference type="InterPro" id="IPR036390">
    <property type="entry name" value="WH_DNA-bd_sf"/>
</dbReference>
<dbReference type="GO" id="GO:0003700">
    <property type="term" value="F:DNA-binding transcription factor activity"/>
    <property type="evidence" value="ECO:0007669"/>
    <property type="project" value="InterPro"/>
</dbReference>
<dbReference type="SUPFAM" id="SSF46785">
    <property type="entry name" value="Winged helix' DNA-binding domain"/>
    <property type="match status" value="1"/>
</dbReference>
<comment type="caution">
    <text evidence="5">The sequence shown here is derived from an EMBL/GenBank/DDBJ whole genome shotgun (WGS) entry which is preliminary data.</text>
</comment>
<sequence length="236" mass="25265">MSAEAIVRQSVVDVLEERLRTSILEGALQPGSLLPPERELAASYGVTRTTLKHALSRLEQAGLLRTRHGVGTRVLDFLKSGGADLLPLLVGQDGRWLADVFEARRAIGALIARKAAAECGTAQAARLRAAVDAVAGAPDPAGAQLAELEVHRELARTTGNRVYVLLTNTLLNAYLPVRHLMTTSFPDPATVADRIRGVVEPVTDGTADEAGRAAEEYFRLTAEEMTADLASHGRRT</sequence>
<dbReference type="GO" id="GO:0003677">
    <property type="term" value="F:DNA binding"/>
    <property type="evidence" value="ECO:0007669"/>
    <property type="project" value="UniProtKB-KW"/>
</dbReference>
<organism evidence="5 6">
    <name type="scientific">Streptomyces longwoodensis</name>
    <dbReference type="NCBI Taxonomy" id="68231"/>
    <lineage>
        <taxon>Bacteria</taxon>
        <taxon>Bacillati</taxon>
        <taxon>Actinomycetota</taxon>
        <taxon>Actinomycetes</taxon>
        <taxon>Kitasatosporales</taxon>
        <taxon>Streptomycetaceae</taxon>
        <taxon>Streptomyces</taxon>
    </lineage>
</organism>
<dbReference type="CDD" id="cd07377">
    <property type="entry name" value="WHTH_GntR"/>
    <property type="match status" value="1"/>
</dbReference>
<dbReference type="SMART" id="SM00895">
    <property type="entry name" value="FCD"/>
    <property type="match status" value="1"/>
</dbReference>
<dbReference type="PANTHER" id="PTHR43537">
    <property type="entry name" value="TRANSCRIPTIONAL REGULATOR, GNTR FAMILY"/>
    <property type="match status" value="1"/>
</dbReference>
<dbReference type="PROSITE" id="PS50949">
    <property type="entry name" value="HTH_GNTR"/>
    <property type="match status" value="1"/>
</dbReference>
<evidence type="ECO:0000259" key="4">
    <source>
        <dbReference type="PROSITE" id="PS50949"/>
    </source>
</evidence>
<keyword evidence="6" id="KW-1185">Reference proteome</keyword>
<evidence type="ECO:0000256" key="1">
    <source>
        <dbReference type="ARBA" id="ARBA00023015"/>
    </source>
</evidence>
<feature type="domain" description="HTH gntR-type" evidence="4">
    <location>
        <begin position="9"/>
        <end position="77"/>
    </location>
</feature>
<dbReference type="SUPFAM" id="SSF48008">
    <property type="entry name" value="GntR ligand-binding domain-like"/>
    <property type="match status" value="1"/>
</dbReference>
<dbReference type="AlphaFoldDB" id="A0A101QNQ6"/>
<accession>A0A101QNQ6</accession>
<evidence type="ECO:0000313" key="6">
    <source>
        <dbReference type="Proteomes" id="UP000053271"/>
    </source>
</evidence>
<name>A0A101QNQ6_9ACTN</name>
<keyword evidence="3" id="KW-0804">Transcription</keyword>
<dbReference type="PRINTS" id="PR00035">
    <property type="entry name" value="HTHGNTR"/>
</dbReference>
<dbReference type="InterPro" id="IPR000524">
    <property type="entry name" value="Tscrpt_reg_HTH_GntR"/>
</dbReference>
<dbReference type="GeneID" id="91429643"/>
<dbReference type="STRING" id="68231.AQJ30_34260"/>
<evidence type="ECO:0000256" key="3">
    <source>
        <dbReference type="ARBA" id="ARBA00023163"/>
    </source>
</evidence>
<keyword evidence="1" id="KW-0805">Transcription regulation</keyword>
<dbReference type="Pfam" id="PF00392">
    <property type="entry name" value="GntR"/>
    <property type="match status" value="1"/>
</dbReference>
<dbReference type="Gene3D" id="1.10.10.10">
    <property type="entry name" value="Winged helix-like DNA-binding domain superfamily/Winged helix DNA-binding domain"/>
    <property type="match status" value="1"/>
</dbReference>
<dbReference type="EMBL" id="LMWS01000057">
    <property type="protein sequence ID" value="KUN33273.1"/>
    <property type="molecule type" value="Genomic_DNA"/>
</dbReference>
<dbReference type="InterPro" id="IPR008920">
    <property type="entry name" value="TF_FadR/GntR_C"/>
</dbReference>
<dbReference type="InterPro" id="IPR011711">
    <property type="entry name" value="GntR_C"/>
</dbReference>